<name>A0AAV7WZA1_9NEOP</name>
<feature type="chain" id="PRO_5043809746" description="Myrosinase 1-like" evidence="5">
    <location>
        <begin position="20"/>
        <end position="351"/>
    </location>
</feature>
<dbReference type="PANTHER" id="PTHR10353">
    <property type="entry name" value="GLYCOSYL HYDROLASE"/>
    <property type="match status" value="1"/>
</dbReference>
<keyword evidence="5" id="KW-0732">Signal</keyword>
<evidence type="ECO:0000256" key="5">
    <source>
        <dbReference type="SAM" id="SignalP"/>
    </source>
</evidence>
<comment type="caution">
    <text evidence="6">The sequence shown here is derived from an EMBL/GenBank/DDBJ whole genome shotgun (WGS) entry which is preliminary data.</text>
</comment>
<evidence type="ECO:0008006" key="8">
    <source>
        <dbReference type="Google" id="ProtNLM"/>
    </source>
</evidence>
<dbReference type="PANTHER" id="PTHR10353:SF36">
    <property type="entry name" value="LP05116P"/>
    <property type="match status" value="1"/>
</dbReference>
<organism evidence="6 7">
    <name type="scientific">Megalurothrips usitatus</name>
    <name type="common">bean blossom thrips</name>
    <dbReference type="NCBI Taxonomy" id="439358"/>
    <lineage>
        <taxon>Eukaryota</taxon>
        <taxon>Metazoa</taxon>
        <taxon>Ecdysozoa</taxon>
        <taxon>Arthropoda</taxon>
        <taxon>Hexapoda</taxon>
        <taxon>Insecta</taxon>
        <taxon>Pterygota</taxon>
        <taxon>Neoptera</taxon>
        <taxon>Paraneoptera</taxon>
        <taxon>Thysanoptera</taxon>
        <taxon>Terebrantia</taxon>
        <taxon>Thripoidea</taxon>
        <taxon>Thripidae</taxon>
        <taxon>Megalurothrips</taxon>
    </lineage>
</organism>
<accession>A0AAV7WZA1</accession>
<comment type="similarity">
    <text evidence="1 4">Belongs to the glycosyl hydrolase 1 family.</text>
</comment>
<evidence type="ECO:0000256" key="2">
    <source>
        <dbReference type="ARBA" id="ARBA00022801"/>
    </source>
</evidence>
<evidence type="ECO:0000313" key="6">
    <source>
        <dbReference type="EMBL" id="KAJ1518938.1"/>
    </source>
</evidence>
<dbReference type="InterPro" id="IPR033132">
    <property type="entry name" value="GH_1_N_CS"/>
</dbReference>
<keyword evidence="2" id="KW-0378">Hydrolase</keyword>
<dbReference type="AlphaFoldDB" id="A0AAV7WZA1"/>
<evidence type="ECO:0000256" key="4">
    <source>
        <dbReference type="RuleBase" id="RU003690"/>
    </source>
</evidence>
<proteinExistence type="inferred from homology"/>
<dbReference type="InterPro" id="IPR017853">
    <property type="entry name" value="GH"/>
</dbReference>
<evidence type="ECO:0000256" key="3">
    <source>
        <dbReference type="ARBA" id="ARBA00023295"/>
    </source>
</evidence>
<dbReference type="PROSITE" id="PS00653">
    <property type="entry name" value="GLYCOSYL_HYDROL_F1_2"/>
    <property type="match status" value="1"/>
</dbReference>
<dbReference type="GO" id="GO:0008422">
    <property type="term" value="F:beta-glucosidase activity"/>
    <property type="evidence" value="ECO:0007669"/>
    <property type="project" value="TreeGrafter"/>
</dbReference>
<evidence type="ECO:0000256" key="1">
    <source>
        <dbReference type="ARBA" id="ARBA00010838"/>
    </source>
</evidence>
<sequence length="351" mass="39467">MHVALVTSLCLAWLANTEAAATGSTRAIIDDPNDPAYNLTFPEGFIFSSATASYQIEGAWNESGKGENIWDRITHEHPELILDGSNGDVACDSYRKYKDDIRITKELGSTMYRFSLSWSRLMPTGAIDQINEDGVRYYKAVVEECIRNNIAPMISIFHWDLPQPLQDLGGLPNDVLVDYFVDFADFVFKTFGSLGVKYWVTFNEPWSICADGYGLGGKAPALKADGIADYLCAHTLLKAHAKAYHLYRDTYWKEQQGQIGIAANSDYYYPKTNSSDDIEAAETWQQFNLGWFTHPIFKGDYPEVLKKRVSEASAKQNLKRSRLPEFTPDEITFIKGNLIAAAIWCESNVKS</sequence>
<reference evidence="6" key="1">
    <citation type="submission" date="2022-12" db="EMBL/GenBank/DDBJ databases">
        <title>Chromosome-level genome assembly of the bean flower thrips Megalurothrips usitatus.</title>
        <authorList>
            <person name="Ma L."/>
            <person name="Liu Q."/>
            <person name="Li H."/>
            <person name="Cai W."/>
        </authorList>
    </citation>
    <scope>NUCLEOTIDE SEQUENCE</scope>
    <source>
        <strain evidence="6">Cailab_2022a</strain>
    </source>
</reference>
<keyword evidence="3" id="KW-0326">Glycosidase</keyword>
<evidence type="ECO:0000313" key="7">
    <source>
        <dbReference type="Proteomes" id="UP001075354"/>
    </source>
</evidence>
<dbReference type="Gene3D" id="3.20.20.80">
    <property type="entry name" value="Glycosidases"/>
    <property type="match status" value="1"/>
</dbReference>
<dbReference type="EMBL" id="JAPTSV010000806">
    <property type="protein sequence ID" value="KAJ1518938.1"/>
    <property type="molecule type" value="Genomic_DNA"/>
</dbReference>
<gene>
    <name evidence="6" type="ORF">ONE63_011452</name>
</gene>
<protein>
    <recommendedName>
        <fullName evidence="8">Myrosinase 1-like</fullName>
    </recommendedName>
</protein>
<dbReference type="SUPFAM" id="SSF51445">
    <property type="entry name" value="(Trans)glycosidases"/>
    <property type="match status" value="1"/>
</dbReference>
<dbReference type="Proteomes" id="UP001075354">
    <property type="component" value="Unassembled WGS sequence"/>
</dbReference>
<keyword evidence="7" id="KW-1185">Reference proteome</keyword>
<dbReference type="GO" id="GO:0005975">
    <property type="term" value="P:carbohydrate metabolic process"/>
    <property type="evidence" value="ECO:0007669"/>
    <property type="project" value="InterPro"/>
</dbReference>
<dbReference type="InterPro" id="IPR001360">
    <property type="entry name" value="Glyco_hydro_1"/>
</dbReference>
<feature type="signal peptide" evidence="5">
    <location>
        <begin position="1"/>
        <end position="19"/>
    </location>
</feature>
<dbReference type="Pfam" id="PF00232">
    <property type="entry name" value="Glyco_hydro_1"/>
    <property type="match status" value="1"/>
</dbReference>